<dbReference type="Gene3D" id="3.30.1880.10">
    <property type="entry name" value="protein ne1242 domain like"/>
    <property type="match status" value="1"/>
</dbReference>
<dbReference type="Pfam" id="PF06236">
    <property type="entry name" value="MelC1"/>
    <property type="match status" value="1"/>
</dbReference>
<dbReference type="EMBL" id="JAIFZO010000002">
    <property type="protein sequence ID" value="MCX4236549.1"/>
    <property type="molecule type" value="Genomic_DNA"/>
</dbReference>
<proteinExistence type="predicted"/>
<protein>
    <submittedName>
        <fullName evidence="3">Tyrosinase cofactor</fullName>
    </submittedName>
</protein>
<evidence type="ECO:0000256" key="2">
    <source>
        <dbReference type="ARBA" id="ARBA00023008"/>
    </source>
</evidence>
<keyword evidence="4" id="KW-1185">Reference proteome</keyword>
<name>A0ABT3V9E1_9ACTN</name>
<accession>A0ABT3V9E1</accession>
<evidence type="ECO:0000313" key="4">
    <source>
        <dbReference type="Proteomes" id="UP001165590"/>
    </source>
</evidence>
<sequence>MRVRVGNGRRRDVLRGVFAAAVAVAVAPFVGASRPTRGEQDAPDGPVNGPSRELADFEARFVAGFDEMYGGRRIRGRKDGAAGHARMAGGARTAPGGLWRVTVDDRPLHLMRRADGGFLTMIDHYRAYPTPLAAARAAVDELGGTLRLRAADMGEGQGEDRGEGHGHGVHA</sequence>
<keyword evidence="2" id="KW-0186">Copper</keyword>
<organism evidence="3 4">
    <name type="scientific">Streptomyces ortus</name>
    <dbReference type="NCBI Taxonomy" id="2867268"/>
    <lineage>
        <taxon>Bacteria</taxon>
        <taxon>Bacillati</taxon>
        <taxon>Actinomycetota</taxon>
        <taxon>Actinomycetes</taxon>
        <taxon>Kitasatosporales</taxon>
        <taxon>Streptomycetaceae</taxon>
        <taxon>Streptomyces</taxon>
    </lineage>
</organism>
<evidence type="ECO:0000256" key="1">
    <source>
        <dbReference type="ARBA" id="ARBA00022729"/>
    </source>
</evidence>
<dbReference type="InterPro" id="IPR010928">
    <property type="entry name" value="MelC1"/>
</dbReference>
<dbReference type="Proteomes" id="UP001165590">
    <property type="component" value="Unassembled WGS sequence"/>
</dbReference>
<reference evidence="3" key="1">
    <citation type="journal article" date="2022" name="bioRxiv">
        <title>Discovery and biosynthetic assessment of Streptomyces ortus sp nov. isolated from a deep-sea sponge.</title>
        <authorList>
            <person name="Williams S.E."/>
        </authorList>
    </citation>
    <scope>NUCLEOTIDE SEQUENCE</scope>
    <source>
        <strain evidence="3">A15ISP2-DRY2</strain>
    </source>
</reference>
<dbReference type="InterPro" id="IPR023199">
    <property type="entry name" value="GriE/MELC1_sf"/>
</dbReference>
<keyword evidence="1" id="KW-0732">Signal</keyword>
<gene>
    <name evidence="3" type="ORF">K3769_28020</name>
</gene>
<comment type="caution">
    <text evidence="3">The sequence shown here is derived from an EMBL/GenBank/DDBJ whole genome shotgun (WGS) entry which is preliminary data.</text>
</comment>
<dbReference type="RefSeq" id="WP_267029044.1">
    <property type="nucleotide sequence ID" value="NZ_JAIFZO010000002.1"/>
</dbReference>
<evidence type="ECO:0000313" key="3">
    <source>
        <dbReference type="EMBL" id="MCX4236549.1"/>
    </source>
</evidence>